<dbReference type="CDD" id="cd00641">
    <property type="entry name" value="GTP_cyclohydro2"/>
    <property type="match status" value="1"/>
</dbReference>
<evidence type="ECO:0000256" key="9">
    <source>
        <dbReference type="ARBA" id="ARBA00022723"/>
    </source>
</evidence>
<feature type="binding site" evidence="20">
    <location>
        <position position="282"/>
    </location>
    <ligand>
        <name>GTP</name>
        <dbReference type="ChEBI" id="CHEBI:37565"/>
    </ligand>
</feature>
<evidence type="ECO:0000256" key="20">
    <source>
        <dbReference type="HAMAP-Rule" id="MF_00179"/>
    </source>
</evidence>
<dbReference type="InterPro" id="IPR017945">
    <property type="entry name" value="DHBP_synth_RibB-like_a/b_dom"/>
</dbReference>
<dbReference type="EC" id="3.5.4.25" evidence="20"/>
<feature type="domain" description="GTP cyclohydrolase II" evidence="21">
    <location>
        <begin position="213"/>
        <end position="382"/>
    </location>
</feature>
<keyword evidence="9 20" id="KW-0479">Metal-binding</keyword>
<dbReference type="GO" id="GO:0003935">
    <property type="term" value="F:GTP cyclohydrolase II activity"/>
    <property type="evidence" value="ECO:0007669"/>
    <property type="project" value="UniProtKB-UniRule"/>
</dbReference>
<protein>
    <recommendedName>
        <fullName evidence="20">GTP cyclohydrolase-2</fullName>
        <ecNumber evidence="20">3.5.4.25</ecNumber>
    </recommendedName>
    <alternativeName>
        <fullName evidence="20">GTP cyclohydrolase II</fullName>
    </alternativeName>
</protein>
<dbReference type="PANTHER" id="PTHR21327">
    <property type="entry name" value="GTP CYCLOHYDROLASE II-RELATED"/>
    <property type="match status" value="1"/>
</dbReference>
<comment type="caution">
    <text evidence="22">The sequence shown here is derived from an EMBL/GenBank/DDBJ whole genome shotgun (WGS) entry which is preliminary data.</text>
</comment>
<dbReference type="NCBIfam" id="TIGR00506">
    <property type="entry name" value="ribB"/>
    <property type="match status" value="1"/>
</dbReference>
<feature type="binding site" evidence="20">
    <location>
        <position position="279"/>
    </location>
    <ligand>
        <name>Zn(2+)</name>
        <dbReference type="ChEBI" id="CHEBI:29105"/>
        <note>catalytic</note>
    </ligand>
</feature>
<evidence type="ECO:0000256" key="16">
    <source>
        <dbReference type="ARBA" id="ARBA00023239"/>
    </source>
</evidence>
<dbReference type="FunFam" id="3.40.50.10990:FF:000001">
    <property type="entry name" value="Riboflavin biosynthesis protein RibBA"/>
    <property type="match status" value="1"/>
</dbReference>
<comment type="function">
    <text evidence="17 20">Catalyzes the conversion of GTP to 2,5-diamino-6-ribosylamino-4(3H)-pyrimidinone 5'-phosphate (DARP), formate and pyrophosphate.</text>
</comment>
<feature type="binding site" evidence="20">
    <location>
        <begin position="261"/>
        <end position="265"/>
    </location>
    <ligand>
        <name>GTP</name>
        <dbReference type="ChEBI" id="CHEBI:37565"/>
    </ligand>
</feature>
<evidence type="ECO:0000259" key="21">
    <source>
        <dbReference type="Pfam" id="PF00925"/>
    </source>
</evidence>
<dbReference type="GO" id="GO:0008270">
    <property type="term" value="F:zinc ion binding"/>
    <property type="evidence" value="ECO:0007669"/>
    <property type="project" value="UniProtKB-UniRule"/>
</dbReference>
<evidence type="ECO:0000256" key="5">
    <source>
        <dbReference type="ARBA" id="ARBA00004904"/>
    </source>
</evidence>
<gene>
    <name evidence="20 22" type="primary">ribA</name>
    <name evidence="22" type="ORF">GONAM_55_00030</name>
</gene>
<reference evidence="22 23" key="1">
    <citation type="submission" date="2012-08" db="EMBL/GenBank/DDBJ databases">
        <title>Whole genome shotgun sequence of Gordonia namibiensis NBRC 108229.</title>
        <authorList>
            <person name="Isaki-Nakamura S."/>
            <person name="Hosoyama A."/>
            <person name="Tsuchikane K."/>
            <person name="Katsumata H."/>
            <person name="Baba S."/>
            <person name="Yamazaki S."/>
            <person name="Fujita N."/>
        </authorList>
    </citation>
    <scope>NUCLEOTIDE SEQUENCE [LARGE SCALE GENOMIC DNA]</scope>
    <source>
        <strain evidence="22 23">NBRC 108229</strain>
    </source>
</reference>
<dbReference type="GO" id="GO:0005525">
    <property type="term" value="F:GTP binding"/>
    <property type="evidence" value="ECO:0007669"/>
    <property type="project" value="UniProtKB-KW"/>
</dbReference>
<keyword evidence="10 20" id="KW-0547">Nucleotide-binding</keyword>
<evidence type="ECO:0000256" key="12">
    <source>
        <dbReference type="ARBA" id="ARBA00022833"/>
    </source>
</evidence>
<keyword evidence="12 20" id="KW-0862">Zinc</keyword>
<feature type="binding site" evidence="20">
    <location>
        <position position="266"/>
    </location>
    <ligand>
        <name>Zn(2+)</name>
        <dbReference type="ChEBI" id="CHEBI:29105"/>
        <note>catalytic</note>
    </ligand>
</feature>
<dbReference type="EMBL" id="BAHE01000055">
    <property type="protein sequence ID" value="GAC02478.1"/>
    <property type="molecule type" value="Genomic_DNA"/>
</dbReference>
<evidence type="ECO:0000256" key="2">
    <source>
        <dbReference type="ARBA" id="ARBA00001946"/>
    </source>
</evidence>
<dbReference type="GO" id="GO:0008686">
    <property type="term" value="F:3,4-dihydroxy-2-butanone-4-phosphate synthase activity"/>
    <property type="evidence" value="ECO:0007669"/>
    <property type="project" value="UniProtKB-EC"/>
</dbReference>
<evidence type="ECO:0000256" key="8">
    <source>
        <dbReference type="ARBA" id="ARBA00022619"/>
    </source>
</evidence>
<evidence type="ECO:0000256" key="17">
    <source>
        <dbReference type="ARBA" id="ARBA00043932"/>
    </source>
</evidence>
<dbReference type="InterPro" id="IPR032677">
    <property type="entry name" value="GTP_cyclohydro_II"/>
</dbReference>
<evidence type="ECO:0000256" key="19">
    <source>
        <dbReference type="ARBA" id="ARBA00060730"/>
    </source>
</evidence>
<dbReference type="GO" id="GO:0009231">
    <property type="term" value="P:riboflavin biosynthetic process"/>
    <property type="evidence" value="ECO:0007669"/>
    <property type="project" value="UniProtKB-UniRule"/>
</dbReference>
<dbReference type="InterPro" id="IPR036144">
    <property type="entry name" value="RibA-like_sf"/>
</dbReference>
<dbReference type="RefSeq" id="WP_006868612.1">
    <property type="nucleotide sequence ID" value="NZ_BAHE01000055.1"/>
</dbReference>
<dbReference type="SUPFAM" id="SSF55821">
    <property type="entry name" value="YrdC/RibB"/>
    <property type="match status" value="1"/>
</dbReference>
<feature type="binding site" evidence="20">
    <location>
        <position position="366"/>
    </location>
    <ligand>
        <name>GTP</name>
        <dbReference type="ChEBI" id="CHEBI:37565"/>
    </ligand>
</feature>
<comment type="subunit">
    <text evidence="7">Homodimer.</text>
</comment>
<dbReference type="FunFam" id="3.90.870.10:FF:000002">
    <property type="entry name" value="3,4-dihydroxy-2-butanone 4-phosphate synthase"/>
    <property type="match status" value="1"/>
</dbReference>
<evidence type="ECO:0000256" key="6">
    <source>
        <dbReference type="ARBA" id="ARBA00005520"/>
    </source>
</evidence>
<comment type="pathway">
    <text evidence="4 20">Cofactor biosynthesis; riboflavin biosynthesis; 5-amino-6-(D-ribitylamino)uracil from GTP: step 1/4.</text>
</comment>
<evidence type="ECO:0000256" key="1">
    <source>
        <dbReference type="ARBA" id="ARBA00000141"/>
    </source>
</evidence>
<keyword evidence="13" id="KW-0460">Magnesium</keyword>
<evidence type="ECO:0000313" key="22">
    <source>
        <dbReference type="EMBL" id="GAC02478.1"/>
    </source>
</evidence>
<accession>K6XDN1</accession>
<evidence type="ECO:0000256" key="10">
    <source>
        <dbReference type="ARBA" id="ARBA00022741"/>
    </source>
</evidence>
<dbReference type="Gene3D" id="3.40.50.10990">
    <property type="entry name" value="GTP cyclohydrolase II"/>
    <property type="match status" value="1"/>
</dbReference>
<comment type="pathway">
    <text evidence="5">Cofactor biosynthesis; riboflavin biosynthesis; 2-hydroxy-3-oxobutyl phosphate from D-ribulose 5-phosphate: step 1/1.</text>
</comment>
<comment type="catalytic activity">
    <reaction evidence="18 20">
        <text>GTP + 4 H2O = 2,5-diamino-6-hydroxy-4-(5-phosphoribosylamino)-pyrimidine + formate + 2 phosphate + 3 H(+)</text>
        <dbReference type="Rhea" id="RHEA:23704"/>
        <dbReference type="ChEBI" id="CHEBI:15377"/>
        <dbReference type="ChEBI" id="CHEBI:15378"/>
        <dbReference type="ChEBI" id="CHEBI:15740"/>
        <dbReference type="ChEBI" id="CHEBI:37565"/>
        <dbReference type="ChEBI" id="CHEBI:43474"/>
        <dbReference type="ChEBI" id="CHEBI:58614"/>
        <dbReference type="EC" id="3.5.4.25"/>
    </reaction>
</comment>
<comment type="cofactor">
    <cofactor evidence="20">
        <name>Zn(2+)</name>
        <dbReference type="ChEBI" id="CHEBI:29105"/>
    </cofactor>
    <text evidence="20">Binds 1 zinc ion per subunit.</text>
</comment>
<proteinExistence type="inferred from homology"/>
<dbReference type="PIRSF" id="PIRSF001259">
    <property type="entry name" value="RibA"/>
    <property type="match status" value="1"/>
</dbReference>
<comment type="similarity">
    <text evidence="19">Belongs to the DHBP synthase family.</text>
</comment>
<dbReference type="NCBIfam" id="TIGR00505">
    <property type="entry name" value="ribA"/>
    <property type="match status" value="1"/>
</dbReference>
<keyword evidence="23" id="KW-1185">Reference proteome</keyword>
<keyword evidence="16" id="KW-0456">Lyase</keyword>
<name>K6XDN1_9ACTN</name>
<evidence type="ECO:0000256" key="4">
    <source>
        <dbReference type="ARBA" id="ARBA00004853"/>
    </source>
</evidence>
<dbReference type="Pfam" id="PF00926">
    <property type="entry name" value="DHBP_synthase"/>
    <property type="match status" value="1"/>
</dbReference>
<evidence type="ECO:0000256" key="11">
    <source>
        <dbReference type="ARBA" id="ARBA00022801"/>
    </source>
</evidence>
<comment type="cofactor">
    <cofactor evidence="2">
        <name>Mg(2+)</name>
        <dbReference type="ChEBI" id="CHEBI:18420"/>
    </cofactor>
</comment>
<evidence type="ECO:0000256" key="15">
    <source>
        <dbReference type="ARBA" id="ARBA00023211"/>
    </source>
</evidence>
<comment type="similarity">
    <text evidence="6">In the N-terminal section; belongs to the DHBP synthase family.</text>
</comment>
<feature type="binding site" evidence="20">
    <location>
        <begin position="304"/>
        <end position="306"/>
    </location>
    <ligand>
        <name>GTP</name>
        <dbReference type="ChEBI" id="CHEBI:37565"/>
    </ligand>
</feature>
<evidence type="ECO:0000256" key="7">
    <source>
        <dbReference type="ARBA" id="ARBA00011738"/>
    </source>
</evidence>
<dbReference type="Proteomes" id="UP000035058">
    <property type="component" value="Unassembled WGS sequence"/>
</dbReference>
<dbReference type="HAMAP" id="MF_00179">
    <property type="entry name" value="RibA"/>
    <property type="match status" value="1"/>
</dbReference>
<comment type="similarity">
    <text evidence="20">Belongs to the GTP cyclohydrolase II family.</text>
</comment>
<feature type="active site" description="Nucleophile" evidence="20">
    <location>
        <position position="340"/>
    </location>
</feature>
<comment type="function">
    <text evidence="3">Catalyzes the conversion of D-ribulose 5-phosphate to formate and 3,4-dihydroxy-2-butanone 4-phosphate.</text>
</comment>
<feature type="binding site" evidence="20">
    <location>
        <position position="361"/>
    </location>
    <ligand>
        <name>GTP</name>
        <dbReference type="ChEBI" id="CHEBI:37565"/>
    </ligand>
</feature>
<keyword evidence="11 20" id="KW-0378">Hydrolase</keyword>
<feature type="binding site" evidence="20">
    <location>
        <position position="277"/>
    </location>
    <ligand>
        <name>Zn(2+)</name>
        <dbReference type="ChEBI" id="CHEBI:29105"/>
        <note>catalytic</note>
    </ligand>
</feature>
<evidence type="ECO:0000256" key="3">
    <source>
        <dbReference type="ARBA" id="ARBA00002284"/>
    </source>
</evidence>
<dbReference type="NCBIfam" id="NF001591">
    <property type="entry name" value="PRK00393.1"/>
    <property type="match status" value="1"/>
</dbReference>
<feature type="active site" description="Proton acceptor" evidence="20">
    <location>
        <position position="338"/>
    </location>
</feature>
<keyword evidence="14 20" id="KW-0342">GTP-binding</keyword>
<evidence type="ECO:0000313" key="23">
    <source>
        <dbReference type="Proteomes" id="UP000035058"/>
    </source>
</evidence>
<organism evidence="22 23">
    <name type="scientific">Gordonia namibiensis NBRC 108229</name>
    <dbReference type="NCBI Taxonomy" id="1208314"/>
    <lineage>
        <taxon>Bacteria</taxon>
        <taxon>Bacillati</taxon>
        <taxon>Actinomycetota</taxon>
        <taxon>Actinomycetes</taxon>
        <taxon>Mycobacteriales</taxon>
        <taxon>Gordoniaceae</taxon>
        <taxon>Gordonia</taxon>
    </lineage>
</organism>
<dbReference type="InterPro" id="IPR000422">
    <property type="entry name" value="DHBP_synthase_RibB"/>
</dbReference>
<sequence>MNAIENAIDALRAGRPVLVTDAADRENEGDVILAADRVSTEWTAWTVRNTSGLLCAPMTGERADMLELPSMVTTNEDPKATAYTVTVDAAEGVTTGISAADRALTLRMLAGAASGPRDFTRPGHVLPLRARPGGVLERPGHTEAAVDLCTLADVAPVGVIAELVADDGSMMRYPQVAAMGSRMGLPVLTIEELVNYRRIHDADRWSVAPRVRRAAETVLPTPTGELRAIGYRDTETGAEHIALVSTGMSGNGLDQRAPLVRVHSECLTGEAFSSQRCECGPQLDAAIERISYDGGVVVYLRGHEGRGIGLLKKLAAYRLQDQGLDTVEANLELDEPVDGREYGAAAAILADLGIDQARVMTNNPDKVRGLTDCGIEVTQRVPLIVGVMPANVRYLDAKRQRLGHLLGTTSGSGFDVTQTGDFSVGSRAN</sequence>
<keyword evidence="15" id="KW-0464">Manganese</keyword>
<dbReference type="GO" id="GO:0005829">
    <property type="term" value="C:cytosol"/>
    <property type="evidence" value="ECO:0007669"/>
    <property type="project" value="TreeGrafter"/>
</dbReference>
<dbReference type="AlphaFoldDB" id="K6XDN1"/>
<evidence type="ECO:0000256" key="13">
    <source>
        <dbReference type="ARBA" id="ARBA00022842"/>
    </source>
</evidence>
<keyword evidence="8 20" id="KW-0686">Riboflavin biosynthesis</keyword>
<dbReference type="UniPathway" id="UPA00275">
    <property type="reaction ID" value="UER00399"/>
</dbReference>
<evidence type="ECO:0000256" key="14">
    <source>
        <dbReference type="ARBA" id="ARBA00023134"/>
    </source>
</evidence>
<dbReference type="Pfam" id="PF00925">
    <property type="entry name" value="GTP_cyclohydro2"/>
    <property type="match status" value="1"/>
</dbReference>
<dbReference type="SUPFAM" id="SSF142695">
    <property type="entry name" value="RibA-like"/>
    <property type="match status" value="1"/>
</dbReference>
<evidence type="ECO:0000256" key="18">
    <source>
        <dbReference type="ARBA" id="ARBA00049295"/>
    </source>
</evidence>
<comment type="catalytic activity">
    <reaction evidence="1">
        <text>D-ribulose 5-phosphate = (2S)-2-hydroxy-3-oxobutyl phosphate + formate + H(+)</text>
        <dbReference type="Rhea" id="RHEA:18457"/>
        <dbReference type="ChEBI" id="CHEBI:15378"/>
        <dbReference type="ChEBI" id="CHEBI:15740"/>
        <dbReference type="ChEBI" id="CHEBI:58121"/>
        <dbReference type="ChEBI" id="CHEBI:58830"/>
        <dbReference type="EC" id="4.1.99.12"/>
    </reaction>
</comment>
<dbReference type="InterPro" id="IPR000926">
    <property type="entry name" value="RibA"/>
</dbReference>
<dbReference type="PANTHER" id="PTHR21327:SF18">
    <property type="entry name" value="3,4-DIHYDROXY-2-BUTANONE 4-PHOSPHATE SYNTHASE"/>
    <property type="match status" value="1"/>
</dbReference>
<dbReference type="Gene3D" id="3.90.870.10">
    <property type="entry name" value="DHBP synthase"/>
    <property type="match status" value="1"/>
</dbReference>
<feature type="binding site" evidence="20">
    <location>
        <position position="326"/>
    </location>
    <ligand>
        <name>GTP</name>
        <dbReference type="ChEBI" id="CHEBI:37565"/>
    </ligand>
</feature>